<keyword evidence="3" id="KW-0812">Transmembrane</keyword>
<dbReference type="EMBL" id="HBEW01002459">
    <property type="protein sequence ID" value="CAD8578982.1"/>
    <property type="molecule type" value="Transcribed_RNA"/>
</dbReference>
<organism evidence="8">
    <name type="scientific">Ostreococcus mediterraneus</name>
    <dbReference type="NCBI Taxonomy" id="1486918"/>
    <lineage>
        <taxon>Eukaryota</taxon>
        <taxon>Viridiplantae</taxon>
        <taxon>Chlorophyta</taxon>
        <taxon>Mamiellophyceae</taxon>
        <taxon>Mamiellales</taxon>
        <taxon>Bathycoccaceae</taxon>
        <taxon>Ostreococcus</taxon>
    </lineage>
</organism>
<evidence type="ECO:0000256" key="5">
    <source>
        <dbReference type="ARBA" id="ARBA00022989"/>
    </source>
</evidence>
<keyword evidence="6" id="KW-0472">Membrane</keyword>
<keyword evidence="7" id="KW-0732">Signal</keyword>
<evidence type="ECO:0000256" key="4">
    <source>
        <dbReference type="ARBA" id="ARBA00022968"/>
    </source>
</evidence>
<dbReference type="PANTHER" id="PTHR23033:SF14">
    <property type="entry name" value="GLYCOPROTEIN-N-ACETYLGALACTOSAMINE 3-BETA-GALACTOSYLTRANSFERASE 1-RELATED"/>
    <property type="match status" value="1"/>
</dbReference>
<dbReference type="AlphaFoldDB" id="A0A7S0KEI9"/>
<evidence type="ECO:0000313" key="8">
    <source>
        <dbReference type="EMBL" id="CAD8578982.1"/>
    </source>
</evidence>
<protein>
    <recommendedName>
        <fullName evidence="9">Hexosyltransferase</fullName>
    </recommendedName>
</protein>
<evidence type="ECO:0000256" key="3">
    <source>
        <dbReference type="ARBA" id="ARBA00022692"/>
    </source>
</evidence>
<evidence type="ECO:0000256" key="1">
    <source>
        <dbReference type="ARBA" id="ARBA00004606"/>
    </source>
</evidence>
<keyword evidence="4" id="KW-0735">Signal-anchor</keyword>
<name>A0A7S0KEI9_9CHLO</name>
<evidence type="ECO:0000256" key="6">
    <source>
        <dbReference type="ARBA" id="ARBA00023136"/>
    </source>
</evidence>
<comment type="subcellular location">
    <subcellularLocation>
        <location evidence="1">Membrane</location>
        <topology evidence="1">Single-pass type II membrane protein</topology>
    </subcellularLocation>
</comment>
<reference evidence="8" key="1">
    <citation type="submission" date="2021-01" db="EMBL/GenBank/DDBJ databases">
        <authorList>
            <person name="Corre E."/>
            <person name="Pelletier E."/>
            <person name="Niang G."/>
            <person name="Scheremetjew M."/>
            <person name="Finn R."/>
            <person name="Kale V."/>
            <person name="Holt S."/>
            <person name="Cochrane G."/>
            <person name="Meng A."/>
            <person name="Brown T."/>
            <person name="Cohen L."/>
        </authorList>
    </citation>
    <scope>NUCLEOTIDE SEQUENCE</scope>
    <source>
        <strain evidence="8">Clade-D-RCC2572</strain>
    </source>
</reference>
<feature type="chain" id="PRO_5030743007" description="Hexosyltransferase" evidence="7">
    <location>
        <begin position="22"/>
        <end position="319"/>
    </location>
</feature>
<evidence type="ECO:0000256" key="7">
    <source>
        <dbReference type="SAM" id="SignalP"/>
    </source>
</evidence>
<proteinExistence type="inferred from homology"/>
<dbReference type="GO" id="GO:0016020">
    <property type="term" value="C:membrane"/>
    <property type="evidence" value="ECO:0007669"/>
    <property type="project" value="UniProtKB-SubCell"/>
</dbReference>
<feature type="signal peptide" evidence="7">
    <location>
        <begin position="1"/>
        <end position="21"/>
    </location>
</feature>
<evidence type="ECO:0008006" key="9">
    <source>
        <dbReference type="Google" id="ProtNLM"/>
    </source>
</evidence>
<gene>
    <name evidence="8" type="ORF">OMED0929_LOCUS2026</name>
</gene>
<dbReference type="PANTHER" id="PTHR23033">
    <property type="entry name" value="BETA1,3-GALACTOSYLTRANSFERASE"/>
    <property type="match status" value="1"/>
</dbReference>
<dbReference type="Gene3D" id="3.90.550.50">
    <property type="match status" value="1"/>
</dbReference>
<dbReference type="GO" id="GO:0016263">
    <property type="term" value="F:glycoprotein-N-acetylgalactosamine 3-beta-galactosyltransferase activity"/>
    <property type="evidence" value="ECO:0007669"/>
    <property type="project" value="TreeGrafter"/>
</dbReference>
<comment type="similarity">
    <text evidence="2">Belongs to the glycosyltransferase 31 family. Beta3-Gal-T subfamily.</text>
</comment>
<dbReference type="InterPro" id="IPR026050">
    <property type="entry name" value="C1GALT1/C1GALT1_chp1"/>
</dbReference>
<keyword evidence="5" id="KW-1133">Transmembrane helix</keyword>
<accession>A0A7S0KEI9</accession>
<evidence type="ECO:0000256" key="2">
    <source>
        <dbReference type="ARBA" id="ARBA00006462"/>
    </source>
</evidence>
<sequence>MRHRSRLTVHSLLILVLIVDACHTFLHDGPFLSENLAPWTSNASTHSHPPVIACWVLSSRTLDGLERRSAIRHGWGDSCDYLEFVDNTTVGIDVDWVEKYEDISAKSYQAWGFMYDKYVDTAQIGTATVDFVLKADTDTYIIWENARKYLNQFNSSFPHYLGRKFVDARHGPFVAGTAIILSREALRIFQERRITGTGPCSRNEFAAHKQAEDVALAHCMGDVGIYPANTCDESGAERFMVLSPQQMHSEANSSLPSWYMGMSHNKKRGVGCCSMEAIAFHYVSTEELANKTLVFRRGEWSWTGRSQSGVVISGNDSSN</sequence>